<dbReference type="Pfam" id="PF19514">
    <property type="entry name" value="MobC_2"/>
    <property type="match status" value="1"/>
</dbReference>
<reference evidence="2" key="1">
    <citation type="submission" date="2010-07" db="EMBL/GenBank/DDBJ databases">
        <authorList>
            <person name="Muzny D."/>
            <person name="Qin X."/>
            <person name="Deng J."/>
            <person name="Jiang H."/>
            <person name="Liu Y."/>
            <person name="Qu J."/>
            <person name="Song X.-Z."/>
            <person name="Zhang L."/>
            <person name="Thornton R."/>
            <person name="Coyle M."/>
            <person name="Francisco L."/>
            <person name="Jackson L."/>
            <person name="Javaid M."/>
            <person name="Korchina V."/>
            <person name="Kovar C."/>
            <person name="Mata R."/>
            <person name="Mathew T."/>
            <person name="Ngo R."/>
            <person name="Nguyen L."/>
            <person name="Nguyen N."/>
            <person name="Okwuonu G."/>
            <person name="Ongeri F."/>
            <person name="Pham C."/>
            <person name="Simmons D."/>
            <person name="Wilczek-Boney K."/>
            <person name="Hale W."/>
            <person name="Jakkamsetti A."/>
            <person name="Pham P."/>
            <person name="Ruth R."/>
            <person name="San Lucas F."/>
            <person name="Warren J."/>
            <person name="Zhang J."/>
            <person name="Zhao Z."/>
            <person name="Zhou C."/>
            <person name="Zhu D."/>
            <person name="Lee S."/>
            <person name="Bess C."/>
            <person name="Blankenburg K."/>
            <person name="Forbes L."/>
            <person name="Fu Q."/>
            <person name="Gubbala S."/>
            <person name="Hirani K."/>
            <person name="Jayaseelan J.C."/>
            <person name="Lara F."/>
            <person name="Munidasa M."/>
            <person name="Palculict T."/>
            <person name="Patil S."/>
            <person name="Pu L.-L."/>
            <person name="Saada N."/>
            <person name="Tang L."/>
            <person name="Weissenberger G."/>
            <person name="Zhu Y."/>
            <person name="Hemphill L."/>
            <person name="Shang Y."/>
            <person name="Youmans B."/>
            <person name="Ayvaz T."/>
            <person name="Ross M."/>
            <person name="Santibanez J."/>
            <person name="Aqrawi P."/>
            <person name="Gross S."/>
            <person name="Joshi V."/>
            <person name="Fowler G."/>
            <person name="Nazareth L."/>
            <person name="Reid J."/>
            <person name="Worley K."/>
            <person name="Petrosino J."/>
            <person name="Highlander S."/>
            <person name="Gibbs R."/>
        </authorList>
    </citation>
    <scope>NUCLEOTIDE SEQUENCE [LARGE SCALE GENOMIC DNA]</scope>
    <source>
        <strain evidence="2">DSM 16973</strain>
    </source>
</reference>
<dbReference type="Proteomes" id="UP000004394">
    <property type="component" value="Unassembled WGS sequence"/>
</dbReference>
<protein>
    <submittedName>
        <fullName evidence="2">Uncharacterized protein</fullName>
    </submittedName>
</protein>
<organism evidence="2 3">
    <name type="scientific">Hoylesella marshii DSM 16973 = JCM 13450</name>
    <dbReference type="NCBI Taxonomy" id="862515"/>
    <lineage>
        <taxon>Bacteria</taxon>
        <taxon>Pseudomonadati</taxon>
        <taxon>Bacteroidota</taxon>
        <taxon>Bacteroidia</taxon>
        <taxon>Bacteroidales</taxon>
        <taxon>Prevotellaceae</taxon>
        <taxon>Hoylesella</taxon>
    </lineage>
</organism>
<accession>E0NQQ2</accession>
<sequence>MIRQQTKQVKIMPKLEIANNNRYGHRRIEEVPRWDRWDTRMPDVKDQLRAIDLYNKSGAVSKSDFVRARILGERFKVIMVDKSAVEYYRKLSELTAQVHKIGINYNQVVRLMHLYTAEKSVKALLQELIQLTKELTTFQEKAVSLTIDYRER</sequence>
<dbReference type="AlphaFoldDB" id="E0NQQ2"/>
<gene>
    <name evidence="2" type="ORF">HMPREF0658_0503</name>
</gene>
<dbReference type="InterPro" id="IPR045788">
    <property type="entry name" value="MobC_2"/>
</dbReference>
<comment type="caution">
    <text evidence="2">The sequence shown here is derived from an EMBL/GenBank/DDBJ whole genome shotgun (WGS) entry which is preliminary data.</text>
</comment>
<proteinExistence type="predicted"/>
<evidence type="ECO:0000313" key="2">
    <source>
        <dbReference type="EMBL" id="EFM02422.1"/>
    </source>
</evidence>
<keyword evidence="1" id="KW-0175">Coiled coil</keyword>
<dbReference type="BioCyc" id="PMAR862515-HMP:GMOO-515-MONOMER"/>
<feature type="coiled-coil region" evidence="1">
    <location>
        <begin position="114"/>
        <end position="141"/>
    </location>
</feature>
<name>E0NQQ2_9BACT</name>
<keyword evidence="3" id="KW-1185">Reference proteome</keyword>
<evidence type="ECO:0000256" key="1">
    <source>
        <dbReference type="SAM" id="Coils"/>
    </source>
</evidence>
<dbReference type="EMBL" id="AEEI01000021">
    <property type="protein sequence ID" value="EFM02422.1"/>
    <property type="molecule type" value="Genomic_DNA"/>
</dbReference>
<dbReference type="HOGENOM" id="CLU_109688_2_0_10"/>
<evidence type="ECO:0000313" key="3">
    <source>
        <dbReference type="Proteomes" id="UP000004394"/>
    </source>
</evidence>
<dbReference type="STRING" id="862515.HMPREF0658_0503"/>